<dbReference type="InterPro" id="IPR031101">
    <property type="entry name" value="Ctr9"/>
</dbReference>
<keyword evidence="1" id="KW-0677">Repeat</keyword>
<sequence length="862" mass="93517">MDHSADGEEGPYIVVPVSNQAFDDVHIPIKSLPGLDIMELYDVLKVAVEYYRQDCKESFRQILREIIGALNPQTEKYYANDPEAFKIIGALSPQIEKYYANDPEELKTGRLKILNALASDAVKRASAATDTKQKDEFYNQALEYLAGADRIDPMSELTWVGKGIFYLSQGELDRAKYFFENARKSRKNLAATLGEACICFQEGRYKAALDHYCEVIRTNPACGASVRVGLGLCCYKLGQVARARAALQRALEMDPRNADALVGLAILELNEGGDQDSEQARRRAESAIKMLSRAFILDRDNAMVLNHLANHYFWTWMLVKTTVSVQAGGHLVVCKDDVSVRADLTDPLRPDGAPDTFFHPGDYIRIGGGPPLQASTPLHVDPTRQSDGTRIFLTDPYPGPTAEGLSLHHKNYDKVKRLAERARAVAKVPDMKAESAYLLARVAHVHAGRADATSAVSQAAAAAHLKDARALYAEAAKLAPQFAPAQYGLAQDAGALYAEAAKLAPQFAPAQYGLAQSTGAQDQGAGLGLGGLKDARALYAEAAKLAPQFAPAQYGLAKMLVREGQTDEAIACLKLVLEQAPDNQESLLLLGLLYARKDQRKPALLKFKQALELSPNLREAWIAQAQASDRVFQQDPAEYNSALASYLKALAVGDAPTSSGGAADAGVLRGAGVLEAVWTNIAVLQENLGKLPEAMAAYEKALDLGSQDARASDEDFAAPNVRAFDPANKLFWTWKALAATAKSVSGRNRRWRRRPRCVNFTTDFNCICVPITEDSMSVCAFDPANKLFWTWNALAATAKAQAGNPVVMVSEGVSLAAGDHVRIGAGFVTEVKDIISDTEFEMSSDLEVAGLGTELTGPLYKK</sequence>
<comment type="caution">
    <text evidence="4">The sequence shown here is derived from an EMBL/GenBank/DDBJ whole genome shotgun (WGS) entry which is preliminary data.</text>
</comment>
<feature type="repeat" description="TPR" evidence="3">
    <location>
        <begin position="224"/>
        <end position="257"/>
    </location>
</feature>
<dbReference type="SUPFAM" id="SSF48452">
    <property type="entry name" value="TPR-like"/>
    <property type="match status" value="2"/>
</dbReference>
<organism evidence="4 5">
    <name type="scientific">Tribonema minus</name>
    <dbReference type="NCBI Taxonomy" id="303371"/>
    <lineage>
        <taxon>Eukaryota</taxon>
        <taxon>Sar</taxon>
        <taxon>Stramenopiles</taxon>
        <taxon>Ochrophyta</taxon>
        <taxon>PX clade</taxon>
        <taxon>Xanthophyceae</taxon>
        <taxon>Tribonematales</taxon>
        <taxon>Tribonemataceae</taxon>
        <taxon>Tribonema</taxon>
    </lineage>
</organism>
<feature type="repeat" description="TPR" evidence="3">
    <location>
        <begin position="550"/>
        <end position="583"/>
    </location>
</feature>
<dbReference type="EMBL" id="JAFCMP010000217">
    <property type="protein sequence ID" value="KAG5183337.1"/>
    <property type="molecule type" value="Genomic_DNA"/>
</dbReference>
<evidence type="ECO:0000256" key="1">
    <source>
        <dbReference type="ARBA" id="ARBA00022737"/>
    </source>
</evidence>
<feature type="repeat" description="TPR" evidence="3">
    <location>
        <begin position="675"/>
        <end position="708"/>
    </location>
</feature>
<dbReference type="PROSITE" id="PS50005">
    <property type="entry name" value="TPR"/>
    <property type="match status" value="4"/>
</dbReference>
<evidence type="ECO:0000313" key="4">
    <source>
        <dbReference type="EMBL" id="KAG5183337.1"/>
    </source>
</evidence>
<dbReference type="InterPro" id="IPR019734">
    <property type="entry name" value="TPR_rpt"/>
</dbReference>
<dbReference type="AlphaFoldDB" id="A0A835Z0E0"/>
<evidence type="ECO:0000313" key="5">
    <source>
        <dbReference type="Proteomes" id="UP000664859"/>
    </source>
</evidence>
<accession>A0A835Z0E0</accession>
<name>A0A835Z0E0_9STRA</name>
<gene>
    <name evidence="4" type="ORF">JKP88DRAFT_317093</name>
</gene>
<evidence type="ECO:0000256" key="3">
    <source>
        <dbReference type="PROSITE-ProRule" id="PRU00339"/>
    </source>
</evidence>
<dbReference type="GO" id="GO:0016593">
    <property type="term" value="C:Cdc73/Paf1 complex"/>
    <property type="evidence" value="ECO:0007669"/>
    <property type="project" value="TreeGrafter"/>
</dbReference>
<keyword evidence="5" id="KW-1185">Reference proteome</keyword>
<feature type="non-terminal residue" evidence="4">
    <location>
        <position position="862"/>
    </location>
</feature>
<dbReference type="OrthoDB" id="343875at2759"/>
<proteinExistence type="predicted"/>
<dbReference type="Gene3D" id="1.25.40.10">
    <property type="entry name" value="Tetratricopeptide repeat domain"/>
    <property type="match status" value="2"/>
</dbReference>
<dbReference type="InterPro" id="IPR011990">
    <property type="entry name" value="TPR-like_helical_dom_sf"/>
</dbReference>
<feature type="repeat" description="TPR" evidence="3">
    <location>
        <begin position="584"/>
        <end position="617"/>
    </location>
</feature>
<dbReference type="GO" id="GO:0000993">
    <property type="term" value="F:RNA polymerase II complex binding"/>
    <property type="evidence" value="ECO:0007669"/>
    <property type="project" value="TreeGrafter"/>
</dbReference>
<reference evidence="4" key="1">
    <citation type="submission" date="2021-02" db="EMBL/GenBank/DDBJ databases">
        <title>First Annotated Genome of the Yellow-green Alga Tribonema minus.</title>
        <authorList>
            <person name="Mahan K.M."/>
        </authorList>
    </citation>
    <scope>NUCLEOTIDE SEQUENCE</scope>
    <source>
        <strain evidence="4">UTEX B ZZ1240</strain>
    </source>
</reference>
<dbReference type="GO" id="GO:0006368">
    <property type="term" value="P:transcription elongation by RNA polymerase II"/>
    <property type="evidence" value="ECO:0007669"/>
    <property type="project" value="TreeGrafter"/>
</dbReference>
<protein>
    <submittedName>
        <fullName evidence="4">Uncharacterized protein</fullName>
    </submittedName>
</protein>
<dbReference type="SMART" id="SM00028">
    <property type="entry name" value="TPR"/>
    <property type="match status" value="6"/>
</dbReference>
<dbReference type="PANTHER" id="PTHR14027">
    <property type="entry name" value="RNA POLYMERASE-ASSOCIATED PROTEIN CTR9"/>
    <property type="match status" value="1"/>
</dbReference>
<dbReference type="Proteomes" id="UP000664859">
    <property type="component" value="Unassembled WGS sequence"/>
</dbReference>
<dbReference type="GO" id="GO:0006355">
    <property type="term" value="P:regulation of DNA-templated transcription"/>
    <property type="evidence" value="ECO:0007669"/>
    <property type="project" value="InterPro"/>
</dbReference>
<keyword evidence="2 3" id="KW-0802">TPR repeat</keyword>
<dbReference type="PANTHER" id="PTHR14027:SF2">
    <property type="entry name" value="RNA POLYMERASE-ASSOCIATED PROTEIN CTR9 HOMOLOG"/>
    <property type="match status" value="1"/>
</dbReference>
<evidence type="ECO:0000256" key="2">
    <source>
        <dbReference type="ARBA" id="ARBA00022803"/>
    </source>
</evidence>
<dbReference type="Pfam" id="PF13181">
    <property type="entry name" value="TPR_8"/>
    <property type="match status" value="1"/>
</dbReference>
<dbReference type="Pfam" id="PF14559">
    <property type="entry name" value="TPR_19"/>
    <property type="match status" value="2"/>
</dbReference>